<accession>A0A2M4A1Z6</accession>
<name>A0A2M4A1Z6_9DIPT</name>
<sequence length="388" mass="40591">MAATIELAHLLVRVVATVQYGWTHARAVAELLRLLENLRRQLARRSKDQPERVLLAPVHRPVRWRGRSTVLVHLVQNRHQEGSRLARARLGAGHQIAPGQDDRNGVLLHRRRFIVARQLDVVVNDLCQLDIVEGINVPRHVITRRLHGNIFVLAEIDTGVAVFEQLALQPLVALRELCVVHLAAAHSATIAATTSASSASIGSTGPAAPSRSATSTAVRSTIVESAVTTAAAATDVFSTDRCLLRISARFGPAIVANRRRWRTTSIWRSAAAVRRPVVASSAEATVIVIASSVATALEATVASSSVEAITTAAAVAIVTAATIVLIAASTTAAAASIEVSAPVVVVAAIVVTSVVAATAAITIRIATETASSAATAAAYSTAGTGVSR</sequence>
<organism evidence="3">
    <name type="scientific">Anopheles triannulatus</name>
    <dbReference type="NCBI Taxonomy" id="58253"/>
    <lineage>
        <taxon>Eukaryota</taxon>
        <taxon>Metazoa</taxon>
        <taxon>Ecdysozoa</taxon>
        <taxon>Arthropoda</taxon>
        <taxon>Hexapoda</taxon>
        <taxon>Insecta</taxon>
        <taxon>Pterygota</taxon>
        <taxon>Neoptera</taxon>
        <taxon>Endopterygota</taxon>
        <taxon>Diptera</taxon>
        <taxon>Nematocera</taxon>
        <taxon>Culicoidea</taxon>
        <taxon>Culicidae</taxon>
        <taxon>Anophelinae</taxon>
        <taxon>Anopheles</taxon>
    </lineage>
</organism>
<proteinExistence type="predicted"/>
<keyword evidence="1" id="KW-1133">Transmembrane helix</keyword>
<keyword evidence="1" id="KW-0472">Membrane</keyword>
<dbReference type="AntiFam" id="ANF00149">
    <property type="entry name" value="Shadow ORF (opposite cshA)"/>
</dbReference>
<feature type="transmembrane region" description="Helical" evidence="1">
    <location>
        <begin position="314"/>
        <end position="337"/>
    </location>
</feature>
<dbReference type="AlphaFoldDB" id="A0A2M4A1Z6"/>
<feature type="transmembrane region" description="Helical" evidence="1">
    <location>
        <begin position="343"/>
        <end position="363"/>
    </location>
</feature>
<feature type="transmembrane region" description="Helical" evidence="1">
    <location>
        <begin position="284"/>
        <end position="302"/>
    </location>
</feature>
<protein>
    <recommendedName>
        <fullName evidence="4">Secreted protein</fullName>
    </recommendedName>
</protein>
<feature type="signal peptide" evidence="2">
    <location>
        <begin position="1"/>
        <end position="17"/>
    </location>
</feature>
<evidence type="ECO:0008006" key="4">
    <source>
        <dbReference type="Google" id="ProtNLM"/>
    </source>
</evidence>
<evidence type="ECO:0000256" key="2">
    <source>
        <dbReference type="SAM" id="SignalP"/>
    </source>
</evidence>
<feature type="chain" id="PRO_5014714332" description="Secreted protein" evidence="2">
    <location>
        <begin position="18"/>
        <end position="388"/>
    </location>
</feature>
<reference evidence="3" key="1">
    <citation type="submission" date="2018-01" db="EMBL/GenBank/DDBJ databases">
        <title>An insight into the sialome of Amazonian anophelines.</title>
        <authorList>
            <person name="Ribeiro J.M."/>
            <person name="Scarpassa V."/>
            <person name="Calvo E."/>
        </authorList>
    </citation>
    <scope>NUCLEOTIDE SEQUENCE</scope>
    <source>
        <tissue evidence="3">Salivary glands</tissue>
    </source>
</reference>
<evidence type="ECO:0000313" key="3">
    <source>
        <dbReference type="EMBL" id="MBW34775.1"/>
    </source>
</evidence>
<keyword evidence="1" id="KW-0812">Transmembrane</keyword>
<dbReference type="EMBL" id="GGFK01001454">
    <property type="protein sequence ID" value="MBW34775.1"/>
    <property type="molecule type" value="Transcribed_RNA"/>
</dbReference>
<evidence type="ECO:0000256" key="1">
    <source>
        <dbReference type="SAM" id="Phobius"/>
    </source>
</evidence>
<keyword evidence="2" id="KW-0732">Signal</keyword>